<accession>A0A9P4YQH0</accession>
<gene>
    <name evidence="3" type="ORF">GMORB2_3607</name>
</gene>
<dbReference type="EMBL" id="JAANYQ010000020">
    <property type="protein sequence ID" value="KAF4119919.1"/>
    <property type="molecule type" value="Genomic_DNA"/>
</dbReference>
<proteinExistence type="predicted"/>
<feature type="compositionally biased region" description="Basic and acidic residues" evidence="1">
    <location>
        <begin position="171"/>
        <end position="182"/>
    </location>
</feature>
<dbReference type="RefSeq" id="XP_035318571.1">
    <property type="nucleotide sequence ID" value="XM_035465583.1"/>
</dbReference>
<dbReference type="AlphaFoldDB" id="A0A9P4YQH0"/>
<dbReference type="GO" id="GO:0006302">
    <property type="term" value="P:double-strand break repair"/>
    <property type="evidence" value="ECO:0007669"/>
    <property type="project" value="TreeGrafter"/>
</dbReference>
<dbReference type="InterPro" id="IPR018838">
    <property type="entry name" value="ZGRF1-like_N"/>
</dbReference>
<feature type="region of interest" description="Disordered" evidence="1">
    <location>
        <begin position="155"/>
        <end position="191"/>
    </location>
</feature>
<dbReference type="InterPro" id="IPR052800">
    <property type="entry name" value="DNA_Repair_Helicase_ZGRF1"/>
</dbReference>
<keyword evidence="4" id="KW-1185">Reference proteome</keyword>
<evidence type="ECO:0000313" key="3">
    <source>
        <dbReference type="EMBL" id="KAF4119919.1"/>
    </source>
</evidence>
<evidence type="ECO:0000256" key="1">
    <source>
        <dbReference type="SAM" id="MobiDB-lite"/>
    </source>
</evidence>
<comment type="caution">
    <text evidence="3">The sequence shown here is derived from an EMBL/GenBank/DDBJ whole genome shotgun (WGS) entry which is preliminary data.</text>
</comment>
<reference evidence="3" key="1">
    <citation type="submission" date="2020-03" db="EMBL/GenBank/DDBJ databases">
        <title>Site-based positive gene gene selection in Geosmithia morbida across the United States reveals a broad range of putative effectors and factors for local host and environmental adapation.</title>
        <authorList>
            <person name="Onufrak A."/>
            <person name="Murdoch R.W."/>
            <person name="Gazis R."/>
            <person name="Huff M."/>
            <person name="Staton M."/>
            <person name="Klingeman W."/>
            <person name="Hadziabdic D."/>
        </authorList>
    </citation>
    <scope>NUCLEOTIDE SEQUENCE</scope>
    <source>
        <strain evidence="3">1262</strain>
    </source>
</reference>
<dbReference type="OrthoDB" id="6513042at2759"/>
<dbReference type="GO" id="GO:0005634">
    <property type="term" value="C:nucleus"/>
    <property type="evidence" value="ECO:0007669"/>
    <property type="project" value="TreeGrafter"/>
</dbReference>
<dbReference type="PANTHER" id="PTHR28535">
    <property type="entry name" value="ZINC FINGER GRF-TYPE CONTAINING 1"/>
    <property type="match status" value="1"/>
</dbReference>
<name>A0A9P4YQH0_9HYPO</name>
<dbReference type="PANTHER" id="PTHR28535:SF1">
    <property type="entry name" value="PROTEIN ZGRF1"/>
    <property type="match status" value="1"/>
</dbReference>
<organism evidence="3 4">
    <name type="scientific">Geosmithia morbida</name>
    <dbReference type="NCBI Taxonomy" id="1094350"/>
    <lineage>
        <taxon>Eukaryota</taxon>
        <taxon>Fungi</taxon>
        <taxon>Dikarya</taxon>
        <taxon>Ascomycota</taxon>
        <taxon>Pezizomycotina</taxon>
        <taxon>Sordariomycetes</taxon>
        <taxon>Hypocreomycetidae</taxon>
        <taxon>Hypocreales</taxon>
        <taxon>Bionectriaceae</taxon>
        <taxon>Geosmithia</taxon>
    </lineage>
</organism>
<dbReference type="Proteomes" id="UP000749293">
    <property type="component" value="Unassembled WGS sequence"/>
</dbReference>
<sequence length="191" mass="20273">MSNRVYTNISNIGPISAAAAVTTSSVHEYICLYTHDLKRKTKRWQDGKLCYHVFNGRVVVYDDRGGIVGDSHVAGRPTSLDEGEEMALDRGGAIVQRGGETKEGGCAEAEAEAGTGGSGRGFPCPAAKYDLEHHTWAHWKGRHPQGIALRTTTETTAAAGGGTRRTAAKQEGQDKSAGKIDACEGSVWDAA</sequence>
<dbReference type="Pfam" id="PF10382">
    <property type="entry name" value="ZGRF1-like_N"/>
    <property type="match status" value="1"/>
</dbReference>
<feature type="domain" description="5'-3' DNA helicase ZGRF1-like N-terminal" evidence="2">
    <location>
        <begin position="26"/>
        <end position="96"/>
    </location>
</feature>
<evidence type="ECO:0000313" key="4">
    <source>
        <dbReference type="Proteomes" id="UP000749293"/>
    </source>
</evidence>
<dbReference type="GeneID" id="55969835"/>
<evidence type="ECO:0000259" key="2">
    <source>
        <dbReference type="Pfam" id="PF10382"/>
    </source>
</evidence>
<dbReference type="GO" id="GO:0035861">
    <property type="term" value="C:site of double-strand break"/>
    <property type="evidence" value="ECO:0007669"/>
    <property type="project" value="TreeGrafter"/>
</dbReference>
<protein>
    <recommendedName>
        <fullName evidence="2">5'-3' DNA helicase ZGRF1-like N-terminal domain-containing protein</fullName>
    </recommendedName>
</protein>